<dbReference type="PANTHER" id="PTHR30506">
    <property type="entry name" value="INNER MEMBRANE PROTEIN"/>
    <property type="match status" value="1"/>
</dbReference>
<dbReference type="EMBL" id="JBHSCX010000020">
    <property type="protein sequence ID" value="MFC4363562.1"/>
    <property type="molecule type" value="Genomic_DNA"/>
</dbReference>
<keyword evidence="3" id="KW-1003">Cell membrane</keyword>
<organism evidence="9 10">
    <name type="scientific">Simiduia curdlanivorans</name>
    <dbReference type="NCBI Taxonomy" id="1492769"/>
    <lineage>
        <taxon>Bacteria</taxon>
        <taxon>Pseudomonadati</taxon>
        <taxon>Pseudomonadota</taxon>
        <taxon>Gammaproteobacteria</taxon>
        <taxon>Cellvibrionales</taxon>
        <taxon>Cellvibrionaceae</taxon>
        <taxon>Simiduia</taxon>
    </lineage>
</organism>
<evidence type="ECO:0000256" key="2">
    <source>
        <dbReference type="ARBA" id="ARBA00008193"/>
    </source>
</evidence>
<sequence length="203" mass="22016">MFSEIIFFTGILGCAVFAISGALAAAEKQQDIMSFILLGVVTGIGGGTIRDLILNKPQVFWLAEPIYLYVCVIASALTYFIAHYIASKHRALVWMDAAGMALFSVMATHTSLAWNDSWLVAIAMAMITASFGGVIRDVMLDQMPVILEPEIYVSASVTGSLVFLIANHLQLDSSLSICLGFIGAFSLRGAAIIWDLRLPKYQD</sequence>
<evidence type="ECO:0000256" key="3">
    <source>
        <dbReference type="ARBA" id="ARBA00022475"/>
    </source>
</evidence>
<reference evidence="10" key="1">
    <citation type="journal article" date="2019" name="Int. J. Syst. Evol. Microbiol.">
        <title>The Global Catalogue of Microorganisms (GCM) 10K type strain sequencing project: providing services to taxonomists for standard genome sequencing and annotation.</title>
        <authorList>
            <consortium name="The Broad Institute Genomics Platform"/>
            <consortium name="The Broad Institute Genome Sequencing Center for Infectious Disease"/>
            <person name="Wu L."/>
            <person name="Ma J."/>
        </authorList>
    </citation>
    <scope>NUCLEOTIDE SEQUENCE [LARGE SCALE GENOMIC DNA]</scope>
    <source>
        <strain evidence="10">CECT 8570</strain>
    </source>
</reference>
<dbReference type="Pfam" id="PF03458">
    <property type="entry name" value="Gly_transporter"/>
    <property type="match status" value="2"/>
</dbReference>
<evidence type="ECO:0000256" key="4">
    <source>
        <dbReference type="ARBA" id="ARBA00022692"/>
    </source>
</evidence>
<feature type="transmembrane region" description="Helical" evidence="7">
    <location>
        <begin position="118"/>
        <end position="139"/>
    </location>
</feature>
<evidence type="ECO:0000259" key="8">
    <source>
        <dbReference type="Pfam" id="PF03458"/>
    </source>
</evidence>
<feature type="domain" description="Glycine transporter" evidence="8">
    <location>
        <begin position="94"/>
        <end position="166"/>
    </location>
</feature>
<comment type="caution">
    <text evidence="9">The sequence shown here is derived from an EMBL/GenBank/DDBJ whole genome shotgun (WGS) entry which is preliminary data.</text>
</comment>
<name>A0ABV8V6P4_9GAMM</name>
<evidence type="ECO:0000256" key="6">
    <source>
        <dbReference type="ARBA" id="ARBA00023136"/>
    </source>
</evidence>
<protein>
    <submittedName>
        <fullName evidence="9">Trimeric intracellular cation channel family protein</fullName>
    </submittedName>
</protein>
<dbReference type="InterPro" id="IPR005115">
    <property type="entry name" value="Gly_transporter"/>
</dbReference>
<feature type="transmembrane region" description="Helical" evidence="7">
    <location>
        <begin position="174"/>
        <end position="194"/>
    </location>
</feature>
<evidence type="ECO:0000256" key="7">
    <source>
        <dbReference type="SAM" id="Phobius"/>
    </source>
</evidence>
<dbReference type="PANTHER" id="PTHR30506:SF3">
    <property type="entry name" value="UPF0126 INNER MEMBRANE PROTEIN YADS-RELATED"/>
    <property type="match status" value="1"/>
</dbReference>
<accession>A0ABV8V6P4</accession>
<evidence type="ECO:0000256" key="5">
    <source>
        <dbReference type="ARBA" id="ARBA00022989"/>
    </source>
</evidence>
<gene>
    <name evidence="9" type="ORF">ACFOX3_14700</name>
</gene>
<evidence type="ECO:0000313" key="9">
    <source>
        <dbReference type="EMBL" id="MFC4363562.1"/>
    </source>
</evidence>
<evidence type="ECO:0000256" key="1">
    <source>
        <dbReference type="ARBA" id="ARBA00004651"/>
    </source>
</evidence>
<feature type="domain" description="Glycine transporter" evidence="8">
    <location>
        <begin position="11"/>
        <end position="82"/>
    </location>
</feature>
<proteinExistence type="inferred from homology"/>
<keyword evidence="10" id="KW-1185">Reference proteome</keyword>
<keyword evidence="5 7" id="KW-1133">Transmembrane helix</keyword>
<evidence type="ECO:0000313" key="10">
    <source>
        <dbReference type="Proteomes" id="UP001595840"/>
    </source>
</evidence>
<comment type="subcellular location">
    <subcellularLocation>
        <location evidence="1">Cell membrane</location>
        <topology evidence="1">Multi-pass membrane protein</topology>
    </subcellularLocation>
</comment>
<feature type="transmembrane region" description="Helical" evidence="7">
    <location>
        <begin position="6"/>
        <end position="25"/>
    </location>
</feature>
<feature type="transmembrane region" description="Helical" evidence="7">
    <location>
        <begin position="32"/>
        <end position="54"/>
    </location>
</feature>
<feature type="transmembrane region" description="Helical" evidence="7">
    <location>
        <begin position="66"/>
        <end position="86"/>
    </location>
</feature>
<keyword evidence="6 7" id="KW-0472">Membrane</keyword>
<keyword evidence="4 7" id="KW-0812">Transmembrane</keyword>
<dbReference type="Proteomes" id="UP001595840">
    <property type="component" value="Unassembled WGS sequence"/>
</dbReference>
<feature type="transmembrane region" description="Helical" evidence="7">
    <location>
        <begin position="151"/>
        <end position="168"/>
    </location>
</feature>
<comment type="similarity">
    <text evidence="2">Belongs to the UPF0126 family.</text>
</comment>
<feature type="transmembrane region" description="Helical" evidence="7">
    <location>
        <begin position="93"/>
        <end position="112"/>
    </location>
</feature>
<dbReference type="RefSeq" id="WP_290261471.1">
    <property type="nucleotide sequence ID" value="NZ_JAUFQG010000004.1"/>
</dbReference>